<keyword evidence="2" id="KW-1185">Reference proteome</keyword>
<name>A0A3T0D6M1_9FIRM</name>
<dbReference type="Pfam" id="PF04463">
    <property type="entry name" value="2-thiour_desulf"/>
    <property type="match status" value="1"/>
</dbReference>
<protein>
    <submittedName>
        <fullName evidence="1">DUF523 domain-containing protein</fullName>
    </submittedName>
</protein>
<reference evidence="1 2" key="1">
    <citation type="submission" date="2018-12" db="EMBL/GenBank/DDBJ databases">
        <title>Genome sequence from the cellulolytic species, Caldicellulosiruptor changbaiensis.</title>
        <authorList>
            <person name="Blumer-Schuette S.E."/>
            <person name="Mendoza C."/>
        </authorList>
    </citation>
    <scope>NUCLEOTIDE SEQUENCE [LARGE SCALE GENOMIC DNA]</scope>
    <source>
        <strain evidence="1 2">CBS-Z</strain>
    </source>
</reference>
<evidence type="ECO:0000313" key="2">
    <source>
        <dbReference type="Proteomes" id="UP000282930"/>
    </source>
</evidence>
<dbReference type="PANTHER" id="PTHR30087">
    <property type="entry name" value="INNER MEMBRANE PROTEIN"/>
    <property type="match status" value="1"/>
</dbReference>
<accession>A0A3T0D6M1</accession>
<dbReference type="EMBL" id="CP034791">
    <property type="protein sequence ID" value="AZT90750.1"/>
    <property type="molecule type" value="Genomic_DNA"/>
</dbReference>
<organism evidence="1 2">
    <name type="scientific">Caldicellulosiruptor changbaiensis</name>
    <dbReference type="NCBI Taxonomy" id="1222016"/>
    <lineage>
        <taxon>Bacteria</taxon>
        <taxon>Bacillati</taxon>
        <taxon>Bacillota</taxon>
        <taxon>Bacillota incertae sedis</taxon>
        <taxon>Caldicellulosiruptorales</taxon>
        <taxon>Caldicellulosiruptoraceae</taxon>
        <taxon>Caldicellulosiruptor</taxon>
    </lineage>
</organism>
<evidence type="ECO:0000313" key="1">
    <source>
        <dbReference type="EMBL" id="AZT90750.1"/>
    </source>
</evidence>
<dbReference type="InterPro" id="IPR007553">
    <property type="entry name" value="2-thiour_desulf"/>
</dbReference>
<sequence length="138" mass="15181">MRFALISSCLIGLNTKYDGTNNLRSEIVERLKKEYILIPVCPEQLGGLPTPRNPCEIKDGKVLDIEGRDFTDNFYKGAIETLKVARFFGADIAFLKSKSPSCGFGKVYDGSFSRRLVDGTGIAARVLAENGIKIVCID</sequence>
<dbReference type="PANTHER" id="PTHR30087:SF1">
    <property type="entry name" value="HYPOTHETICAL CYTOSOLIC PROTEIN"/>
    <property type="match status" value="1"/>
</dbReference>
<proteinExistence type="predicted"/>
<dbReference type="KEGG" id="ccha:ELD05_08895"/>
<dbReference type="RefSeq" id="WP_127352143.1">
    <property type="nucleotide sequence ID" value="NZ_CP034791.1"/>
</dbReference>
<dbReference type="AlphaFoldDB" id="A0A3T0D6M1"/>
<dbReference type="Proteomes" id="UP000282930">
    <property type="component" value="Chromosome"/>
</dbReference>
<gene>
    <name evidence="1" type="ORF">ELD05_08895</name>
</gene>